<comment type="caution">
    <text evidence="3">The sequence shown here is derived from an EMBL/GenBank/DDBJ whole genome shotgun (WGS) entry which is preliminary data.</text>
</comment>
<dbReference type="GO" id="GO:0030163">
    <property type="term" value="P:protein catabolic process"/>
    <property type="evidence" value="ECO:0007669"/>
    <property type="project" value="TreeGrafter"/>
</dbReference>
<dbReference type="AlphaFoldDB" id="A0A9P9FTL3"/>
<dbReference type="InterPro" id="IPR003010">
    <property type="entry name" value="C-N_Hydrolase"/>
</dbReference>
<name>A0A9P9FTL3_9HYPO</name>
<evidence type="ECO:0000313" key="4">
    <source>
        <dbReference type="Proteomes" id="UP000738349"/>
    </source>
</evidence>
<proteinExistence type="predicted"/>
<gene>
    <name evidence="3" type="ORF">EDB81DRAFT_896408</name>
</gene>
<evidence type="ECO:0000313" key="3">
    <source>
        <dbReference type="EMBL" id="KAH7175757.1"/>
    </source>
</evidence>
<keyword evidence="4" id="KW-1185">Reference proteome</keyword>
<reference evidence="3" key="1">
    <citation type="journal article" date="2021" name="Nat. Commun.">
        <title>Genetic determinants of endophytism in the Arabidopsis root mycobiome.</title>
        <authorList>
            <person name="Mesny F."/>
            <person name="Miyauchi S."/>
            <person name="Thiergart T."/>
            <person name="Pickel B."/>
            <person name="Atanasova L."/>
            <person name="Karlsson M."/>
            <person name="Huettel B."/>
            <person name="Barry K.W."/>
            <person name="Haridas S."/>
            <person name="Chen C."/>
            <person name="Bauer D."/>
            <person name="Andreopoulos W."/>
            <person name="Pangilinan J."/>
            <person name="LaButti K."/>
            <person name="Riley R."/>
            <person name="Lipzen A."/>
            <person name="Clum A."/>
            <person name="Drula E."/>
            <person name="Henrissat B."/>
            <person name="Kohler A."/>
            <person name="Grigoriev I.V."/>
            <person name="Martin F.M."/>
            <person name="Hacquard S."/>
        </authorList>
    </citation>
    <scope>NUCLEOTIDE SEQUENCE</scope>
    <source>
        <strain evidence="3">MPI-CAGE-AT-0147</strain>
    </source>
</reference>
<sequence>MRIACLQFAPQVGDVDNNLNRADSVLSKANPDDIDLLVLPELAFSGYNFKSLQDIAPFLEPSGSGITSLWARTIALKYNCIVTVGYPEKVDVSPKWPTGPEYYNSAIVVNGDGETIANYRKNFLYYTDETWALEGDRGFYDGFIPGLGNTSIGICMDINPYKFEAPWHAFEFAFHILEVESNLVIVSMAWMTREEPRDFTRMPNEPDMETLTYWVTRLEPLIRSGNQDEIIVVFCNRCGSEDDALYAGTSAVFGIHDGEVNVYGLLGRGEKELLVVDTNNPPYAKLVYRPDADGPGMEAPGTLQKESDSSISDSKNQSPDKPGDDAKPDETKPTTSGNEEKQQLADANSKQNLVPSTPPTMPLPALPKEPNTDSPKRRHPPAITIPKEPDLVTTNSARSPGTESLNIPTPSAPSPTPMAVRPRLIIPESPPILPHQYPPDHPVSAASLRSEKSIQSVKSYTSSGSTQTIRSNPRPPEESTPYPNTATPLSGYPSNFFTSDKRIYGGEVTIETGQGGFDPDTPFDDMSPVSPRWYWRPGDSRMQTPTSATPGTPMWRRPEPFPWPAITATPRPPSRTNAKPRTNDNVGQDLRKVNSKSPRPNDSSNQTNTKKTTQSESSGKSKGTPQGWMTDPIQFLRIPNPARQFRNVLRTFLGEQSPRTRYVGK</sequence>
<feature type="compositionally biased region" description="Polar residues" evidence="1">
    <location>
        <begin position="574"/>
        <end position="586"/>
    </location>
</feature>
<feature type="compositionally biased region" description="Polar residues" evidence="1">
    <location>
        <begin position="453"/>
        <end position="471"/>
    </location>
</feature>
<feature type="region of interest" description="Disordered" evidence="1">
    <location>
        <begin position="510"/>
        <end position="635"/>
    </location>
</feature>
<accession>A0A9P9FTL3</accession>
<dbReference type="PANTHER" id="PTHR11750:SF26">
    <property type="entry name" value="PROTEIN N-TERMINAL AMIDASE"/>
    <property type="match status" value="1"/>
</dbReference>
<feature type="compositionally biased region" description="Pro residues" evidence="1">
    <location>
        <begin position="428"/>
        <end position="441"/>
    </location>
</feature>
<dbReference type="PANTHER" id="PTHR11750">
    <property type="entry name" value="PROTEIN N-TERMINAL AMIDASE"/>
    <property type="match status" value="1"/>
</dbReference>
<dbReference type="GO" id="GO:0008418">
    <property type="term" value="F:protein-N-terminal asparagine amidohydrolase activity"/>
    <property type="evidence" value="ECO:0007669"/>
    <property type="project" value="InterPro"/>
</dbReference>
<evidence type="ECO:0000259" key="2">
    <source>
        <dbReference type="PROSITE" id="PS50263"/>
    </source>
</evidence>
<feature type="compositionally biased region" description="Low complexity" evidence="1">
    <location>
        <begin position="309"/>
        <end position="320"/>
    </location>
</feature>
<dbReference type="Gene3D" id="3.60.110.10">
    <property type="entry name" value="Carbon-nitrogen hydrolase"/>
    <property type="match status" value="1"/>
</dbReference>
<dbReference type="InterPro" id="IPR039703">
    <property type="entry name" value="Nta1"/>
</dbReference>
<dbReference type="GO" id="GO:0070773">
    <property type="term" value="F:protein-N-terminal glutamine amidohydrolase activity"/>
    <property type="evidence" value="ECO:0007669"/>
    <property type="project" value="InterPro"/>
</dbReference>
<keyword evidence="3" id="KW-0378">Hydrolase</keyword>
<dbReference type="Proteomes" id="UP000738349">
    <property type="component" value="Unassembled WGS sequence"/>
</dbReference>
<feature type="compositionally biased region" description="Polar residues" evidence="1">
    <location>
        <begin position="595"/>
        <end position="624"/>
    </location>
</feature>
<feature type="compositionally biased region" description="Polar residues" evidence="1">
    <location>
        <begin position="541"/>
        <end position="550"/>
    </location>
</feature>
<dbReference type="PROSITE" id="PS50263">
    <property type="entry name" value="CN_HYDROLASE"/>
    <property type="match status" value="1"/>
</dbReference>
<evidence type="ECO:0000256" key="1">
    <source>
        <dbReference type="SAM" id="MobiDB-lite"/>
    </source>
</evidence>
<dbReference type="EMBL" id="JAGMUV010000001">
    <property type="protein sequence ID" value="KAH7175757.1"/>
    <property type="molecule type" value="Genomic_DNA"/>
</dbReference>
<dbReference type="SUPFAM" id="SSF56317">
    <property type="entry name" value="Carbon-nitrogen hydrolase"/>
    <property type="match status" value="1"/>
</dbReference>
<protein>
    <submittedName>
        <fullName evidence="3">Carbon-nitrogen hydrolase</fullName>
    </submittedName>
</protein>
<feature type="compositionally biased region" description="Pro residues" evidence="1">
    <location>
        <begin position="356"/>
        <end position="367"/>
    </location>
</feature>
<feature type="domain" description="CN hydrolase" evidence="2">
    <location>
        <begin position="1"/>
        <end position="280"/>
    </location>
</feature>
<dbReference type="Pfam" id="PF00795">
    <property type="entry name" value="CN_hydrolase"/>
    <property type="match status" value="1"/>
</dbReference>
<dbReference type="CDD" id="cd07566">
    <property type="entry name" value="ScNTA1_like"/>
    <property type="match status" value="1"/>
</dbReference>
<feature type="region of interest" description="Disordered" evidence="1">
    <location>
        <begin position="286"/>
        <end position="498"/>
    </location>
</feature>
<feature type="compositionally biased region" description="Basic and acidic residues" evidence="1">
    <location>
        <begin position="321"/>
        <end position="343"/>
    </location>
</feature>
<dbReference type="OrthoDB" id="201515at2759"/>
<organism evidence="3 4">
    <name type="scientific">Dactylonectria macrodidyma</name>
    <dbReference type="NCBI Taxonomy" id="307937"/>
    <lineage>
        <taxon>Eukaryota</taxon>
        <taxon>Fungi</taxon>
        <taxon>Dikarya</taxon>
        <taxon>Ascomycota</taxon>
        <taxon>Pezizomycotina</taxon>
        <taxon>Sordariomycetes</taxon>
        <taxon>Hypocreomycetidae</taxon>
        <taxon>Hypocreales</taxon>
        <taxon>Nectriaceae</taxon>
        <taxon>Dactylonectria</taxon>
    </lineage>
</organism>
<feature type="compositionally biased region" description="Polar residues" evidence="1">
    <location>
        <begin position="345"/>
        <end position="355"/>
    </location>
</feature>
<feature type="compositionally biased region" description="Polar residues" evidence="1">
    <location>
        <begin position="392"/>
        <end position="407"/>
    </location>
</feature>
<dbReference type="InterPro" id="IPR036526">
    <property type="entry name" value="C-N_Hydrolase_sf"/>
</dbReference>
<feature type="compositionally biased region" description="Polar residues" evidence="1">
    <location>
        <begin position="481"/>
        <end position="498"/>
    </location>
</feature>